<evidence type="ECO:0000256" key="2">
    <source>
        <dbReference type="ARBA" id="ARBA00022803"/>
    </source>
</evidence>
<evidence type="ECO:0000313" key="6">
    <source>
        <dbReference type="Proteomes" id="UP000192223"/>
    </source>
</evidence>
<evidence type="ECO:0000313" key="7">
    <source>
        <dbReference type="RefSeq" id="XP_025836600.1"/>
    </source>
</evidence>
<dbReference type="Pfam" id="PF16669">
    <property type="entry name" value="TTC5_OB"/>
    <property type="match status" value="1"/>
</dbReference>
<dbReference type="Proteomes" id="UP000192223">
    <property type="component" value="Unplaced"/>
</dbReference>
<evidence type="ECO:0000256" key="4">
    <source>
        <dbReference type="SAM" id="MobiDB-lite"/>
    </source>
</evidence>
<dbReference type="PROSITE" id="PS50005">
    <property type="entry name" value="TPR"/>
    <property type="match status" value="1"/>
</dbReference>
<accession>A0A7F5RL87</accession>
<feature type="compositionally biased region" description="Polar residues" evidence="4">
    <location>
        <begin position="15"/>
        <end position="24"/>
    </location>
</feature>
<dbReference type="RefSeq" id="XP_025836600.1">
    <property type="nucleotide sequence ID" value="XM_025980815.1"/>
</dbReference>
<dbReference type="GeneID" id="108744434"/>
<feature type="repeat" description="TPR" evidence="3">
    <location>
        <begin position="117"/>
        <end position="150"/>
    </location>
</feature>
<dbReference type="InterPro" id="IPR013105">
    <property type="entry name" value="TPR_2"/>
</dbReference>
<protein>
    <submittedName>
        <fullName evidence="7">Tetratricopeptide repeat protein 5-like isoform X1</fullName>
    </submittedName>
</protein>
<gene>
    <name evidence="7" type="primary">LOC108744434</name>
</gene>
<dbReference type="AlphaFoldDB" id="A0A7F5RL87"/>
<dbReference type="InParanoid" id="A0A7F5RL87"/>
<dbReference type="InterPro" id="IPR032076">
    <property type="entry name" value="TTC5_OB"/>
</dbReference>
<feature type="domain" description="Tetratricopeptide repeat protein 5 OB fold" evidence="5">
    <location>
        <begin position="332"/>
        <end position="442"/>
    </location>
</feature>
<dbReference type="InterPro" id="IPR038645">
    <property type="entry name" value="TTC5_OB_sf"/>
</dbReference>
<evidence type="ECO:0000256" key="1">
    <source>
        <dbReference type="ARBA" id="ARBA00022737"/>
    </source>
</evidence>
<dbReference type="SMART" id="SM00028">
    <property type="entry name" value="TPR"/>
    <property type="match status" value="3"/>
</dbReference>
<organism evidence="6 7">
    <name type="scientific">Agrilus planipennis</name>
    <name type="common">Emerald ash borer</name>
    <name type="synonym">Agrilus marcopoli</name>
    <dbReference type="NCBI Taxonomy" id="224129"/>
    <lineage>
        <taxon>Eukaryota</taxon>
        <taxon>Metazoa</taxon>
        <taxon>Ecdysozoa</taxon>
        <taxon>Arthropoda</taxon>
        <taxon>Hexapoda</taxon>
        <taxon>Insecta</taxon>
        <taxon>Pterygota</taxon>
        <taxon>Neoptera</taxon>
        <taxon>Endopterygota</taxon>
        <taxon>Coleoptera</taxon>
        <taxon>Polyphaga</taxon>
        <taxon>Elateriformia</taxon>
        <taxon>Buprestoidea</taxon>
        <taxon>Buprestidae</taxon>
        <taxon>Agrilinae</taxon>
        <taxon>Agrilus</taxon>
    </lineage>
</organism>
<evidence type="ECO:0000256" key="3">
    <source>
        <dbReference type="PROSITE-ProRule" id="PRU00339"/>
    </source>
</evidence>
<dbReference type="OrthoDB" id="423589at2759"/>
<dbReference type="Pfam" id="PF07719">
    <property type="entry name" value="TPR_2"/>
    <property type="match status" value="1"/>
</dbReference>
<feature type="region of interest" description="Disordered" evidence="4">
    <location>
        <begin position="1"/>
        <end position="24"/>
    </location>
</feature>
<name>A0A7F5RL87_AGRPL</name>
<reference evidence="7" key="1">
    <citation type="submission" date="2025-08" db="UniProtKB">
        <authorList>
            <consortium name="RefSeq"/>
        </authorList>
    </citation>
    <scope>IDENTIFICATION</scope>
    <source>
        <tissue evidence="7">Entire body</tissue>
    </source>
</reference>
<dbReference type="InterPro" id="IPR019734">
    <property type="entry name" value="TPR_rpt"/>
</dbReference>
<evidence type="ECO:0000259" key="5">
    <source>
        <dbReference type="Pfam" id="PF16669"/>
    </source>
</evidence>
<sequence length="453" mass="51503">MNSTLNNEENDENNTANSKNNQETIESLTEIVDELYKFRDYYFEEHPLDNALEKSKDIENKLQNTLDILNRNAEYAVIEHRARYFYLKGRALNVLPKYNKDAEDLLLKAVKLDPKLVEAWNELGECYWKKGNLKEAKNCFVGALNYTKNKISLRSLSMLARQEICNNKDEMLSNIEKGLTLAKEAVQMDPQDGLSWVVLGNAHLSAFFGISQNPKTLKLCLSAYSQAERDIIARSTPDLHYNKAITLKYEEEFLQALESFSLASNYDPTWEPPQQKKKELIKYLNNVSEMVKTSGKMKVKRLKQIVQSIDNKQLGPYSGGKYTSSGGQAVKLDEVLLSNLSVGLNEEKVMLGKVVCSIYNEDKVPFTFCMVDKQGECCAVTVFNIAETKGVIIGDSVAIPEPFITEIDFSFEENTFKFRLIRVETPCVLVVNGKKLGKEYQAGVQMSIFRKFD</sequence>
<dbReference type="InterPro" id="IPR011990">
    <property type="entry name" value="TPR-like_helical_dom_sf"/>
</dbReference>
<keyword evidence="1" id="KW-0677">Repeat</keyword>
<keyword evidence="2 3" id="KW-0802">TPR repeat</keyword>
<proteinExistence type="predicted"/>
<dbReference type="Gene3D" id="1.25.40.10">
    <property type="entry name" value="Tetratricopeptide repeat domain"/>
    <property type="match status" value="1"/>
</dbReference>
<dbReference type="KEGG" id="apln:108744434"/>
<dbReference type="Gene3D" id="2.40.50.550">
    <property type="match status" value="1"/>
</dbReference>
<keyword evidence="6" id="KW-1185">Reference proteome</keyword>
<dbReference type="SUPFAM" id="SSF48452">
    <property type="entry name" value="TPR-like"/>
    <property type="match status" value="1"/>
</dbReference>